<evidence type="ECO:0000256" key="6">
    <source>
        <dbReference type="RuleBase" id="RU361157"/>
    </source>
</evidence>
<comment type="similarity">
    <text evidence="6">Belongs to the ABC-2 integral membrane protein family.</text>
</comment>
<evidence type="ECO:0000259" key="7">
    <source>
        <dbReference type="PROSITE" id="PS51012"/>
    </source>
</evidence>
<dbReference type="PRINTS" id="PR00164">
    <property type="entry name" value="ABC2TRNSPORT"/>
</dbReference>
<dbReference type="PIRSF" id="PIRSF006648">
    <property type="entry name" value="DrrB"/>
    <property type="match status" value="1"/>
</dbReference>
<protein>
    <recommendedName>
        <fullName evidence="6">Transport permease protein</fullName>
    </recommendedName>
</protein>
<keyword evidence="6" id="KW-0813">Transport</keyword>
<feature type="transmembrane region" description="Helical" evidence="6">
    <location>
        <begin position="46"/>
        <end position="65"/>
    </location>
</feature>
<evidence type="ECO:0000313" key="8">
    <source>
        <dbReference type="EMBL" id="GHI22199.1"/>
    </source>
</evidence>
<feature type="transmembrane region" description="Helical" evidence="6">
    <location>
        <begin position="164"/>
        <end position="185"/>
    </location>
</feature>
<keyword evidence="9" id="KW-1185">Reference proteome</keyword>
<keyword evidence="6" id="KW-1003">Cell membrane</keyword>
<feature type="transmembrane region" description="Helical" evidence="6">
    <location>
        <begin position="249"/>
        <end position="272"/>
    </location>
</feature>
<dbReference type="InterPro" id="IPR013525">
    <property type="entry name" value="ABC2_TM"/>
</dbReference>
<dbReference type="InterPro" id="IPR047817">
    <property type="entry name" value="ABC2_TM_bact-type"/>
</dbReference>
<evidence type="ECO:0000256" key="3">
    <source>
        <dbReference type="ARBA" id="ARBA00022989"/>
    </source>
</evidence>
<evidence type="ECO:0000313" key="9">
    <source>
        <dbReference type="Proteomes" id="UP001052739"/>
    </source>
</evidence>
<dbReference type="InterPro" id="IPR051784">
    <property type="entry name" value="Nod_factor_ABC_transporter"/>
</dbReference>
<comment type="subcellular location">
    <subcellularLocation>
        <location evidence="6">Cell membrane</location>
        <topology evidence="6">Multi-pass membrane protein</topology>
    </subcellularLocation>
    <subcellularLocation>
        <location evidence="1">Membrane</location>
        <topology evidence="1">Multi-pass membrane protein</topology>
    </subcellularLocation>
</comment>
<dbReference type="PANTHER" id="PTHR43229:SF2">
    <property type="entry name" value="NODULATION PROTEIN J"/>
    <property type="match status" value="1"/>
</dbReference>
<accession>A0ABQ3PB28</accession>
<keyword evidence="5" id="KW-0046">Antibiotic resistance</keyword>
<keyword evidence="2 6" id="KW-0812">Transmembrane</keyword>
<name>A0ABQ3PB28_9ACTN</name>
<keyword evidence="4 6" id="KW-0472">Membrane</keyword>
<feature type="transmembrane region" description="Helical" evidence="6">
    <location>
        <begin position="140"/>
        <end position="158"/>
    </location>
</feature>
<evidence type="ECO:0000256" key="2">
    <source>
        <dbReference type="ARBA" id="ARBA00022692"/>
    </source>
</evidence>
<evidence type="ECO:0000256" key="5">
    <source>
        <dbReference type="ARBA" id="ARBA00023251"/>
    </source>
</evidence>
<reference evidence="8" key="1">
    <citation type="submission" date="2024-05" db="EMBL/GenBank/DDBJ databases">
        <title>Whole genome shotgun sequence of Streptomyces hydrogenans NBRC 13475.</title>
        <authorList>
            <person name="Komaki H."/>
            <person name="Tamura T."/>
        </authorList>
    </citation>
    <scope>NUCLEOTIDE SEQUENCE</scope>
    <source>
        <strain evidence="8">NBRC 13475</strain>
    </source>
</reference>
<dbReference type="EMBL" id="BNDW01000019">
    <property type="protein sequence ID" value="GHI22199.1"/>
    <property type="molecule type" value="Genomic_DNA"/>
</dbReference>
<dbReference type="Proteomes" id="UP001052739">
    <property type="component" value="Unassembled WGS sequence"/>
</dbReference>
<comment type="caution">
    <text evidence="8">The sequence shown here is derived from an EMBL/GenBank/DDBJ whole genome shotgun (WGS) entry which is preliminary data.</text>
</comment>
<dbReference type="RefSeq" id="WP_190222598.1">
    <property type="nucleotide sequence ID" value="NZ_BNBS01000018.1"/>
</dbReference>
<keyword evidence="3 6" id="KW-1133">Transmembrane helix</keyword>
<dbReference type="Pfam" id="PF01061">
    <property type="entry name" value="ABC2_membrane"/>
    <property type="match status" value="1"/>
</dbReference>
<feature type="transmembrane region" description="Helical" evidence="6">
    <location>
        <begin position="85"/>
        <end position="105"/>
    </location>
</feature>
<sequence>MTTPTAVVGHAPAGRRTAPLWTGSSLLTQVAVLTGRLLRSLRDPRMLVVSVIQPLIMLALFSQMFRTLADSPYFPQGVRYIDYLLPAILVTSTAQATVWAGVALADDLREGLVGRLRTMPVDLLALLAARSLYAAVRNGLQLVVLVLVGVALFGYRPAGGPLGAFAALLVALIVSWGLSWVFLGLGARVRNPELLQTIGMVVIFPLAFVSSAFVPLAGLPAAARAVATANPLTQAVEAARGLSLGEPSAGWIIAVLLASALLAVGGGIWASYEVRRVS</sequence>
<feature type="transmembrane region" description="Helical" evidence="6">
    <location>
        <begin position="197"/>
        <end position="217"/>
    </location>
</feature>
<proteinExistence type="inferred from homology"/>
<dbReference type="InterPro" id="IPR000412">
    <property type="entry name" value="ABC_2_transport"/>
</dbReference>
<feature type="domain" description="ABC transmembrane type-2" evidence="7">
    <location>
        <begin position="45"/>
        <end position="277"/>
    </location>
</feature>
<dbReference type="PANTHER" id="PTHR43229">
    <property type="entry name" value="NODULATION PROTEIN J"/>
    <property type="match status" value="1"/>
</dbReference>
<evidence type="ECO:0000256" key="4">
    <source>
        <dbReference type="ARBA" id="ARBA00023136"/>
    </source>
</evidence>
<organism evidence="8 9">
    <name type="scientific">Streptomyces hydrogenans</name>
    <dbReference type="NCBI Taxonomy" id="1873719"/>
    <lineage>
        <taxon>Bacteria</taxon>
        <taxon>Bacillati</taxon>
        <taxon>Actinomycetota</taxon>
        <taxon>Actinomycetes</taxon>
        <taxon>Kitasatosporales</taxon>
        <taxon>Streptomycetaceae</taxon>
        <taxon>Streptomyces</taxon>
    </lineage>
</organism>
<dbReference type="PROSITE" id="PS51012">
    <property type="entry name" value="ABC_TM2"/>
    <property type="match status" value="1"/>
</dbReference>
<gene>
    <name evidence="8" type="ORF">Shyd_35700</name>
</gene>
<evidence type="ECO:0000256" key="1">
    <source>
        <dbReference type="ARBA" id="ARBA00004141"/>
    </source>
</evidence>